<keyword evidence="2" id="KW-0378">Hydrolase</keyword>
<evidence type="ECO:0000256" key="2">
    <source>
        <dbReference type="RuleBase" id="RU361185"/>
    </source>
</evidence>
<dbReference type="Proteomes" id="UP001595956">
    <property type="component" value="Unassembled WGS sequence"/>
</dbReference>
<protein>
    <submittedName>
        <fullName evidence="6">TIM-barrel domain-containing protein</fullName>
    </submittedName>
</protein>
<dbReference type="InterPro" id="IPR017853">
    <property type="entry name" value="GH"/>
</dbReference>
<evidence type="ECO:0000313" key="7">
    <source>
        <dbReference type="Proteomes" id="UP001595956"/>
    </source>
</evidence>
<comment type="caution">
    <text evidence="6">The sequence shown here is derived from an EMBL/GenBank/DDBJ whole genome shotgun (WGS) entry which is preliminary data.</text>
</comment>
<evidence type="ECO:0000313" key="6">
    <source>
        <dbReference type="EMBL" id="MFC5492737.1"/>
    </source>
</evidence>
<feature type="domain" description="Glycoside hydrolase family 31 TIM barrel" evidence="4">
    <location>
        <begin position="320"/>
        <end position="651"/>
    </location>
</feature>
<evidence type="ECO:0000259" key="4">
    <source>
        <dbReference type="Pfam" id="PF01055"/>
    </source>
</evidence>
<keyword evidence="7" id="KW-1185">Reference proteome</keyword>
<dbReference type="SUPFAM" id="SSF51445">
    <property type="entry name" value="(Trans)glycosidases"/>
    <property type="match status" value="1"/>
</dbReference>
<organism evidence="6 7">
    <name type="scientific">Nocardioides caricicola</name>
    <dbReference type="NCBI Taxonomy" id="634770"/>
    <lineage>
        <taxon>Bacteria</taxon>
        <taxon>Bacillati</taxon>
        <taxon>Actinomycetota</taxon>
        <taxon>Actinomycetes</taxon>
        <taxon>Propionibacteriales</taxon>
        <taxon>Nocardioidaceae</taxon>
        <taxon>Nocardioides</taxon>
    </lineage>
</organism>
<dbReference type="Pfam" id="PF21365">
    <property type="entry name" value="Glyco_hydro_31_3rd"/>
    <property type="match status" value="1"/>
</dbReference>
<feature type="signal peptide" evidence="3">
    <location>
        <begin position="1"/>
        <end position="24"/>
    </location>
</feature>
<sequence>MTRITAALAAAALGLTLVPLTYVAAPATARPDAADDPLVVDAGGARVVVERSPFRLSVTDGAGTTVLREVAHAAEDTIPEPVTQDPIGAGADNQDTTTLYSPLSFLVGTESLQQYPQGEWVANLKSGTRSGTWYSAQDVVAVEHDGADLVLTLATNDPTGRELVVRIGAQGEDAVRVRVDAVPSDSVAMLGDSFEASDVPGAKDGFFGFGGRHDRLDQRGRVLSSFVNQQNFNSTAPGSDAWNMYPNGPAGAYYPQAMFYTTDYGFLLPQPELARFKLAVEREDAWNVTASASHLDYIVAPGGPRQATRTLTELTGRHRVPPRWALGPMFDRLVRNFDETVERYESELRDDLAEIDEHDLPLSAYRLEGSVFPADPVHNHGMELHSWVRPKVQTWMIKQLRARGIHVLSYLRPWLSVGSAPVEAGYAVEHASGEPYYVVGTDKRRFALIDFTNPEAVAFWQARVRETLDLGFDGFMSDYGEQVMLDMHFADGTTGVTRHNDYLTLMAKATREELDRYQRSHPERAEPWFFTRAGYTGLPGTAAYENANFPGDETTDWDRASGLASLTTDMLSRAVGGAYGYATDIGGYFDYSTPPTTKELFLRWAEWAALSPVFRLHGSGKNGTHAPWTYDAQTVRIYKQLSNLHLRARPLLTKLWKQADRTGAPPTRPLWWQHPDDRAGWHQDQEWLLGPDLLVAPVVEKGATGRSVYLPEGCWRLHGTGPERTGQRSITVRAALGQLPWFSRCGTKPLG</sequence>
<dbReference type="Gene3D" id="2.60.40.1180">
    <property type="entry name" value="Golgi alpha-mannosidase II"/>
    <property type="match status" value="1"/>
</dbReference>
<dbReference type="PANTHER" id="PTHR46959:SF2">
    <property type="entry name" value="SULFOQUINOVOSIDASE"/>
    <property type="match status" value="1"/>
</dbReference>
<dbReference type="InterPro" id="IPR000322">
    <property type="entry name" value="Glyco_hydro_31_TIM"/>
</dbReference>
<feature type="domain" description="Glycosyl hydrolase family 31 C-terminal" evidence="5">
    <location>
        <begin position="663"/>
        <end position="747"/>
    </location>
</feature>
<dbReference type="SUPFAM" id="SSF51011">
    <property type="entry name" value="Glycosyl hydrolase domain"/>
    <property type="match status" value="1"/>
</dbReference>
<comment type="similarity">
    <text evidence="1 2">Belongs to the glycosyl hydrolase 31 family.</text>
</comment>
<evidence type="ECO:0000259" key="5">
    <source>
        <dbReference type="Pfam" id="PF21365"/>
    </source>
</evidence>
<dbReference type="InterPro" id="IPR048395">
    <property type="entry name" value="Glyco_hydro_31_C"/>
</dbReference>
<reference evidence="7" key="1">
    <citation type="journal article" date="2019" name="Int. J. Syst. Evol. Microbiol.">
        <title>The Global Catalogue of Microorganisms (GCM) 10K type strain sequencing project: providing services to taxonomists for standard genome sequencing and annotation.</title>
        <authorList>
            <consortium name="The Broad Institute Genomics Platform"/>
            <consortium name="The Broad Institute Genome Sequencing Center for Infectious Disease"/>
            <person name="Wu L."/>
            <person name="Ma J."/>
        </authorList>
    </citation>
    <scope>NUCLEOTIDE SEQUENCE [LARGE SCALE GENOMIC DNA]</scope>
    <source>
        <strain evidence="7">KACC 13778</strain>
    </source>
</reference>
<name>A0ABW0N1F4_9ACTN</name>
<dbReference type="InterPro" id="IPR013780">
    <property type="entry name" value="Glyco_hydro_b"/>
</dbReference>
<evidence type="ECO:0000256" key="3">
    <source>
        <dbReference type="SAM" id="SignalP"/>
    </source>
</evidence>
<gene>
    <name evidence="6" type="ORF">ACFPKY_06490</name>
</gene>
<dbReference type="Gene3D" id="3.20.20.80">
    <property type="entry name" value="Glycosidases"/>
    <property type="match status" value="1"/>
</dbReference>
<dbReference type="Pfam" id="PF01055">
    <property type="entry name" value="Glyco_hydro_31_2nd"/>
    <property type="match status" value="1"/>
</dbReference>
<keyword evidence="3" id="KW-0732">Signal</keyword>
<keyword evidence="2" id="KW-0326">Glycosidase</keyword>
<dbReference type="InterPro" id="IPR052990">
    <property type="entry name" value="Sulfoquinovosidase_GH31"/>
</dbReference>
<dbReference type="PANTHER" id="PTHR46959">
    <property type="entry name" value="SULFOQUINOVOSIDASE"/>
    <property type="match status" value="1"/>
</dbReference>
<accession>A0ABW0N1F4</accession>
<dbReference type="EMBL" id="JBHSMD010000002">
    <property type="protein sequence ID" value="MFC5492737.1"/>
    <property type="molecule type" value="Genomic_DNA"/>
</dbReference>
<dbReference type="CDD" id="cd14752">
    <property type="entry name" value="GH31_N"/>
    <property type="match status" value="1"/>
</dbReference>
<proteinExistence type="inferred from homology"/>
<feature type="chain" id="PRO_5046124764" evidence="3">
    <location>
        <begin position="25"/>
        <end position="751"/>
    </location>
</feature>
<dbReference type="RefSeq" id="WP_345171185.1">
    <property type="nucleotide sequence ID" value="NZ_BAABFQ010000003.1"/>
</dbReference>
<evidence type="ECO:0000256" key="1">
    <source>
        <dbReference type="ARBA" id="ARBA00007806"/>
    </source>
</evidence>
<dbReference type="Gene3D" id="2.60.40.1760">
    <property type="entry name" value="glycosyl hydrolase (family 31)"/>
    <property type="match status" value="1"/>
</dbReference>